<protein>
    <recommendedName>
        <fullName evidence="4">Defensin-like protein</fullName>
    </recommendedName>
</protein>
<accession>A0A2U1NJL7</accession>
<dbReference type="PANTHER" id="PTHR36053">
    <property type="entry name" value="OSJNBB0017I01.18 PROTEIN"/>
    <property type="match status" value="1"/>
</dbReference>
<name>A0A2U1NJL7_ARTAN</name>
<evidence type="ECO:0000256" key="1">
    <source>
        <dbReference type="SAM" id="MobiDB-lite"/>
    </source>
</evidence>
<dbReference type="AlphaFoldDB" id="A0A2U1NJL7"/>
<gene>
    <name evidence="2" type="ORF">CTI12_AA258640</name>
</gene>
<sequence length="119" mass="12943">MNLAGRVFCKKGCNADGDTWEECLSSCDEICYKDPVLKDQQWSAYIDRSPGSASYSQECFHACVSGCGYKYEIPSEKVTEVHPNRPCKQPPAPPPPAAKTDSAVHNSGRISEDIPSTSA</sequence>
<dbReference type="OrthoDB" id="1159107at2759"/>
<evidence type="ECO:0000313" key="3">
    <source>
        <dbReference type="Proteomes" id="UP000245207"/>
    </source>
</evidence>
<dbReference type="STRING" id="35608.A0A2U1NJL7"/>
<proteinExistence type="predicted"/>
<feature type="region of interest" description="Disordered" evidence="1">
    <location>
        <begin position="80"/>
        <end position="119"/>
    </location>
</feature>
<comment type="caution">
    <text evidence="2">The sequence shown here is derived from an EMBL/GenBank/DDBJ whole genome shotgun (WGS) entry which is preliminary data.</text>
</comment>
<dbReference type="PANTHER" id="PTHR36053:SF1">
    <property type="entry name" value="OS04G0680300 PROTEIN"/>
    <property type="match status" value="1"/>
</dbReference>
<keyword evidence="3" id="KW-1185">Reference proteome</keyword>
<reference evidence="2 3" key="1">
    <citation type="journal article" date="2018" name="Mol. Plant">
        <title>The genome of Artemisia annua provides insight into the evolution of Asteraceae family and artemisinin biosynthesis.</title>
        <authorList>
            <person name="Shen Q."/>
            <person name="Zhang L."/>
            <person name="Liao Z."/>
            <person name="Wang S."/>
            <person name="Yan T."/>
            <person name="Shi P."/>
            <person name="Liu M."/>
            <person name="Fu X."/>
            <person name="Pan Q."/>
            <person name="Wang Y."/>
            <person name="Lv Z."/>
            <person name="Lu X."/>
            <person name="Zhang F."/>
            <person name="Jiang W."/>
            <person name="Ma Y."/>
            <person name="Chen M."/>
            <person name="Hao X."/>
            <person name="Li L."/>
            <person name="Tang Y."/>
            <person name="Lv G."/>
            <person name="Zhou Y."/>
            <person name="Sun X."/>
            <person name="Brodelius P.E."/>
            <person name="Rose J.K.C."/>
            <person name="Tang K."/>
        </authorList>
    </citation>
    <scope>NUCLEOTIDE SEQUENCE [LARGE SCALE GENOMIC DNA]</scope>
    <source>
        <strain evidence="3">cv. Huhao1</strain>
        <tissue evidence="2">Leaf</tissue>
    </source>
</reference>
<dbReference type="EMBL" id="PKPP01002692">
    <property type="protein sequence ID" value="PWA73714.1"/>
    <property type="molecule type" value="Genomic_DNA"/>
</dbReference>
<organism evidence="2 3">
    <name type="scientific">Artemisia annua</name>
    <name type="common">Sweet wormwood</name>
    <dbReference type="NCBI Taxonomy" id="35608"/>
    <lineage>
        <taxon>Eukaryota</taxon>
        <taxon>Viridiplantae</taxon>
        <taxon>Streptophyta</taxon>
        <taxon>Embryophyta</taxon>
        <taxon>Tracheophyta</taxon>
        <taxon>Spermatophyta</taxon>
        <taxon>Magnoliopsida</taxon>
        <taxon>eudicotyledons</taxon>
        <taxon>Gunneridae</taxon>
        <taxon>Pentapetalae</taxon>
        <taxon>asterids</taxon>
        <taxon>campanulids</taxon>
        <taxon>Asterales</taxon>
        <taxon>Asteraceae</taxon>
        <taxon>Asteroideae</taxon>
        <taxon>Anthemideae</taxon>
        <taxon>Artemisiinae</taxon>
        <taxon>Artemisia</taxon>
    </lineage>
</organism>
<evidence type="ECO:0008006" key="4">
    <source>
        <dbReference type="Google" id="ProtNLM"/>
    </source>
</evidence>
<dbReference type="Proteomes" id="UP000245207">
    <property type="component" value="Unassembled WGS sequence"/>
</dbReference>
<evidence type="ECO:0000313" key="2">
    <source>
        <dbReference type="EMBL" id="PWA73714.1"/>
    </source>
</evidence>
<feature type="compositionally biased region" description="Pro residues" evidence="1">
    <location>
        <begin position="88"/>
        <end position="97"/>
    </location>
</feature>
<feature type="compositionally biased region" description="Polar residues" evidence="1">
    <location>
        <begin position="103"/>
        <end position="119"/>
    </location>
</feature>